<dbReference type="EMBL" id="KE345753">
    <property type="protein sequence ID" value="EXC13638.1"/>
    <property type="molecule type" value="Genomic_DNA"/>
</dbReference>
<accession>W9RW10</accession>
<gene>
    <name evidence="1" type="ORF">L484_019596</name>
</gene>
<proteinExistence type="predicted"/>
<reference evidence="2" key="1">
    <citation type="submission" date="2013-01" db="EMBL/GenBank/DDBJ databases">
        <title>Draft Genome Sequence of a Mulberry Tree, Morus notabilis C.K. Schneid.</title>
        <authorList>
            <person name="He N."/>
            <person name="Zhao S."/>
        </authorList>
    </citation>
    <scope>NUCLEOTIDE SEQUENCE</scope>
</reference>
<protein>
    <submittedName>
        <fullName evidence="1">Uncharacterized protein</fullName>
    </submittedName>
</protein>
<evidence type="ECO:0000313" key="1">
    <source>
        <dbReference type="EMBL" id="EXC13638.1"/>
    </source>
</evidence>
<organism evidence="1 2">
    <name type="scientific">Morus notabilis</name>
    <dbReference type="NCBI Taxonomy" id="981085"/>
    <lineage>
        <taxon>Eukaryota</taxon>
        <taxon>Viridiplantae</taxon>
        <taxon>Streptophyta</taxon>
        <taxon>Embryophyta</taxon>
        <taxon>Tracheophyta</taxon>
        <taxon>Spermatophyta</taxon>
        <taxon>Magnoliopsida</taxon>
        <taxon>eudicotyledons</taxon>
        <taxon>Gunneridae</taxon>
        <taxon>Pentapetalae</taxon>
        <taxon>rosids</taxon>
        <taxon>fabids</taxon>
        <taxon>Rosales</taxon>
        <taxon>Moraceae</taxon>
        <taxon>Moreae</taxon>
        <taxon>Morus</taxon>
    </lineage>
</organism>
<sequence>MQRPSYVLCRLKEKAKDKANTPYCGEGKSIGDIMSEIENPVTPAAIPWPNSPACNLTDEEISLPRSVGRFLYELQSSYGEPEARRKEIVNSRGDTNTEGIKEQKKIHGMFSRELGIPLEEQGAFGFSFLYRLKAKKSSGRVKHLLD</sequence>
<dbReference type="AlphaFoldDB" id="W9RW10"/>
<name>W9RW10_9ROSA</name>
<dbReference type="Proteomes" id="UP000030645">
    <property type="component" value="Unassembled WGS sequence"/>
</dbReference>
<keyword evidence="2" id="KW-1185">Reference proteome</keyword>
<evidence type="ECO:0000313" key="2">
    <source>
        <dbReference type="Proteomes" id="UP000030645"/>
    </source>
</evidence>